<dbReference type="EMBL" id="JABBPN010000019">
    <property type="protein sequence ID" value="NMO97563.1"/>
    <property type="molecule type" value="Genomic_DNA"/>
</dbReference>
<reference evidence="3 4" key="1">
    <citation type="submission" date="2020-04" db="EMBL/GenBank/DDBJ databases">
        <title>Paenibacillus algicola sp. nov., a novel marine bacterium producing alginate lyase.</title>
        <authorList>
            <person name="Huang H."/>
        </authorList>
    </citation>
    <scope>NUCLEOTIDE SEQUENCE [LARGE SCALE GENOMIC DNA]</scope>
    <source>
        <strain evidence="3 4">L7-75</strain>
    </source>
</reference>
<dbReference type="Pfam" id="PF13229">
    <property type="entry name" value="Beta_helix"/>
    <property type="match status" value="1"/>
</dbReference>
<dbReference type="InterPro" id="IPR006626">
    <property type="entry name" value="PbH1"/>
</dbReference>
<name>A0A848MBZ6_PAELE</name>
<dbReference type="InterPro" id="IPR011050">
    <property type="entry name" value="Pectin_lyase_fold/virulence"/>
</dbReference>
<comment type="caution">
    <text evidence="3">The sequence shown here is derived from an EMBL/GenBank/DDBJ whole genome shotgun (WGS) entry which is preliminary data.</text>
</comment>
<evidence type="ECO:0000313" key="3">
    <source>
        <dbReference type="EMBL" id="NMO97563.1"/>
    </source>
</evidence>
<dbReference type="Gene3D" id="2.160.20.10">
    <property type="entry name" value="Single-stranded right-handed beta-helix, Pectin lyase-like"/>
    <property type="match status" value="1"/>
</dbReference>
<keyword evidence="1" id="KW-0812">Transmembrane</keyword>
<dbReference type="SMART" id="SM00710">
    <property type="entry name" value="PbH1"/>
    <property type="match status" value="7"/>
</dbReference>
<evidence type="ECO:0000259" key="2">
    <source>
        <dbReference type="Pfam" id="PF13229"/>
    </source>
</evidence>
<dbReference type="AlphaFoldDB" id="A0A848MBZ6"/>
<dbReference type="RefSeq" id="WP_169506337.1">
    <property type="nucleotide sequence ID" value="NZ_JABBPN010000019.1"/>
</dbReference>
<feature type="transmembrane region" description="Helical" evidence="1">
    <location>
        <begin position="9"/>
        <end position="28"/>
    </location>
</feature>
<dbReference type="Proteomes" id="UP000565468">
    <property type="component" value="Unassembled WGS sequence"/>
</dbReference>
<evidence type="ECO:0000313" key="4">
    <source>
        <dbReference type="Proteomes" id="UP000565468"/>
    </source>
</evidence>
<sequence length="367" mass="39046">MLKAKPKRLYLLIGLGVLIIVLVLFQLTDKQSLSIESCGAVADDGKDDVHAIQACIEQAQSKQLTLEVPEGEYHLSDMITLDGVSMRGEGDKSILISTNPEQGSINMTGEGARLSHLQHQYQTTVERGDGANEKNSITVSKARQFLIDSVKVQQASTAGILVTKGSKEGRITNNIIEGTGADGIHITGQSSQIVVEGNQVKATGDDAIAVVSYRDDGTAVQDIAIKGNRVGYGSRARGIAVVGGETVTIEGNTIQETSMAGIYIATEKNWNTTDTIGVTISQNTINNSGTKPGSDHPNILVYASFGKVDQITFEDNKVMNAEHAGLGMWGEGEIGDVYLTGNHVENSNLSPTQFKKGTVHSSNNVGF</sequence>
<organism evidence="3 4">
    <name type="scientific">Paenibacillus lemnae</name>
    <dbReference type="NCBI Taxonomy" id="1330551"/>
    <lineage>
        <taxon>Bacteria</taxon>
        <taxon>Bacillati</taxon>
        <taxon>Bacillota</taxon>
        <taxon>Bacilli</taxon>
        <taxon>Bacillales</taxon>
        <taxon>Paenibacillaceae</taxon>
        <taxon>Paenibacillus</taxon>
    </lineage>
</organism>
<proteinExistence type="predicted"/>
<keyword evidence="1" id="KW-0472">Membrane</keyword>
<protein>
    <submittedName>
        <fullName evidence="3">Right-handed parallel beta-helix repeat-containing protein</fullName>
    </submittedName>
</protein>
<keyword evidence="4" id="KW-1185">Reference proteome</keyword>
<keyword evidence="1" id="KW-1133">Transmembrane helix</keyword>
<dbReference type="SUPFAM" id="SSF51126">
    <property type="entry name" value="Pectin lyase-like"/>
    <property type="match status" value="1"/>
</dbReference>
<feature type="domain" description="Right handed beta helix" evidence="2">
    <location>
        <begin position="133"/>
        <end position="269"/>
    </location>
</feature>
<evidence type="ECO:0000256" key="1">
    <source>
        <dbReference type="SAM" id="Phobius"/>
    </source>
</evidence>
<dbReference type="InterPro" id="IPR012334">
    <property type="entry name" value="Pectin_lyas_fold"/>
</dbReference>
<accession>A0A848MBZ6</accession>
<gene>
    <name evidence="3" type="ORF">HII30_17490</name>
</gene>
<dbReference type="InterPro" id="IPR039448">
    <property type="entry name" value="Beta_helix"/>
</dbReference>